<evidence type="ECO:0008006" key="4">
    <source>
        <dbReference type="Google" id="ProtNLM"/>
    </source>
</evidence>
<feature type="signal peptide" evidence="1">
    <location>
        <begin position="1"/>
        <end position="27"/>
    </location>
</feature>
<evidence type="ECO:0000256" key="1">
    <source>
        <dbReference type="SAM" id="SignalP"/>
    </source>
</evidence>
<protein>
    <recommendedName>
        <fullName evidence="4">DUF2946 domain-containing protein</fullName>
    </recommendedName>
</protein>
<evidence type="ECO:0000313" key="3">
    <source>
        <dbReference type="Proteomes" id="UP001210678"/>
    </source>
</evidence>
<keyword evidence="1" id="KW-0732">Signal</keyword>
<dbReference type="EMBL" id="JAQLOI010000003">
    <property type="protein sequence ID" value="MDB1125821.1"/>
    <property type="molecule type" value="Genomic_DNA"/>
</dbReference>
<keyword evidence="3" id="KW-1185">Reference proteome</keyword>
<feature type="chain" id="PRO_5047216180" description="DUF2946 domain-containing protein" evidence="1">
    <location>
        <begin position="28"/>
        <end position="121"/>
    </location>
</feature>
<proteinExistence type="predicted"/>
<organism evidence="2 3">
    <name type="scientific">Vibrio algarum</name>
    <dbReference type="NCBI Taxonomy" id="3020714"/>
    <lineage>
        <taxon>Bacteria</taxon>
        <taxon>Pseudomonadati</taxon>
        <taxon>Pseudomonadota</taxon>
        <taxon>Gammaproteobacteria</taxon>
        <taxon>Vibrionales</taxon>
        <taxon>Vibrionaceae</taxon>
        <taxon>Vibrio</taxon>
    </lineage>
</organism>
<comment type="caution">
    <text evidence="2">The sequence shown here is derived from an EMBL/GenBank/DDBJ whole genome shotgun (WGS) entry which is preliminary data.</text>
</comment>
<name>A0ABT4YW81_9VIBR</name>
<dbReference type="Proteomes" id="UP001210678">
    <property type="component" value="Unassembled WGS sequence"/>
</dbReference>
<evidence type="ECO:0000313" key="2">
    <source>
        <dbReference type="EMBL" id="MDB1125821.1"/>
    </source>
</evidence>
<gene>
    <name evidence="2" type="ORF">PGX00_20015</name>
</gene>
<dbReference type="RefSeq" id="WP_272139876.1">
    <property type="nucleotide sequence ID" value="NZ_JAQLOI010000003.1"/>
</dbReference>
<reference evidence="2 3" key="1">
    <citation type="submission" date="2023-01" db="EMBL/GenBank/DDBJ databases">
        <title>Vibrio sp. KJ40-1 sp.nov, isolated from marine algae.</title>
        <authorList>
            <person name="Butt M."/>
            <person name="Kim J.M.J."/>
            <person name="Jeon C.O.C."/>
        </authorList>
    </citation>
    <scope>NUCLEOTIDE SEQUENCE [LARGE SCALE GENOMIC DNA]</scope>
    <source>
        <strain evidence="2 3">KJ40-1</strain>
    </source>
</reference>
<accession>A0ABT4YW81</accession>
<sequence>MLLRTQSLLLTCFLLISLLMMSFSASASVVVSFSNYDICPVESENVEIVFADPIQSDNVHIESKTSAASQCCASASHALYPPFSLSQSLHLAPSFSLALIEKEHPRKNNFLAQSLYKPPIA</sequence>